<organism evidence="2 3">
    <name type="scientific">Mycobacterium simiae</name>
    <name type="common">Mycobacterium habana</name>
    <dbReference type="NCBI Taxonomy" id="1784"/>
    <lineage>
        <taxon>Bacteria</taxon>
        <taxon>Bacillati</taxon>
        <taxon>Actinomycetota</taxon>
        <taxon>Actinomycetes</taxon>
        <taxon>Mycobacteriales</taxon>
        <taxon>Mycobacteriaceae</taxon>
        <taxon>Mycobacterium</taxon>
        <taxon>Mycobacterium simiae complex</taxon>
    </lineage>
</organism>
<keyword evidence="1" id="KW-1133">Transmembrane helix</keyword>
<dbReference type="InterPro" id="IPR011726">
    <property type="entry name" value="KdpF"/>
</dbReference>
<name>A0A5B1BU33_MYCSI</name>
<accession>A0A5B1BU33</accession>
<comment type="caution">
    <text evidence="2">The sequence shown here is derived from an EMBL/GenBank/DDBJ whole genome shotgun (WGS) entry which is preliminary data.</text>
</comment>
<protein>
    <submittedName>
        <fullName evidence="2">K(+)-transporting ATPase subunit F</fullName>
    </submittedName>
</protein>
<dbReference type="RefSeq" id="WP_149653309.1">
    <property type="nucleotide sequence ID" value="NZ_VTZN01000030.1"/>
</dbReference>
<dbReference type="EMBL" id="VTZN01000030">
    <property type="protein sequence ID" value="KAA1250853.1"/>
    <property type="molecule type" value="Genomic_DNA"/>
</dbReference>
<dbReference type="GO" id="GO:0008556">
    <property type="term" value="F:P-type potassium transmembrane transporter activity"/>
    <property type="evidence" value="ECO:0007669"/>
    <property type="project" value="InterPro"/>
</dbReference>
<dbReference type="GO" id="GO:0005886">
    <property type="term" value="C:plasma membrane"/>
    <property type="evidence" value="ECO:0007669"/>
    <property type="project" value="InterPro"/>
</dbReference>
<keyword evidence="1" id="KW-0472">Membrane</keyword>
<keyword evidence="3" id="KW-1185">Reference proteome</keyword>
<gene>
    <name evidence="2" type="primary">kdpF</name>
    <name evidence="2" type="ORF">F0Q45_07305</name>
</gene>
<evidence type="ECO:0000313" key="3">
    <source>
        <dbReference type="Proteomes" id="UP000324701"/>
    </source>
</evidence>
<evidence type="ECO:0000313" key="2">
    <source>
        <dbReference type="EMBL" id="KAA1250853.1"/>
    </source>
</evidence>
<sequence length="29" mass="3244">MSYQNVIGMALAMLLALFLVAALLFPERF</sequence>
<feature type="transmembrane region" description="Helical" evidence="1">
    <location>
        <begin position="6"/>
        <end position="25"/>
    </location>
</feature>
<dbReference type="Proteomes" id="UP000324701">
    <property type="component" value="Unassembled WGS sequence"/>
</dbReference>
<reference evidence="2 3" key="1">
    <citation type="submission" date="2019-09" db="EMBL/GenBank/DDBJ databases">
        <title>Report of infection by Mycobacterium simiae a patient suffering from pulmonary tuberculosis.</title>
        <authorList>
            <person name="Mohanty P.S."/>
            <person name="Bansal A.K."/>
            <person name="Singh H."/>
            <person name="Sharma S."/>
            <person name="Patil S.A."/>
            <person name="Upadhaya P."/>
            <person name="Singh P.K."/>
            <person name="Kumar D."/>
            <person name="Kumar S."/>
            <person name="Singh R.K."/>
            <person name="Chaudhary B."/>
        </authorList>
    </citation>
    <scope>NUCLEOTIDE SEQUENCE [LARGE SCALE GENOMIC DNA]</scope>
    <source>
        <strain evidence="2 3">JAL-560-SIM</strain>
    </source>
</reference>
<dbReference type="AlphaFoldDB" id="A0A5B1BU33"/>
<evidence type="ECO:0000256" key="1">
    <source>
        <dbReference type="SAM" id="Phobius"/>
    </source>
</evidence>
<keyword evidence="1" id="KW-0812">Transmembrane</keyword>
<dbReference type="Pfam" id="PF09604">
    <property type="entry name" value="Potass_KdpF"/>
    <property type="match status" value="1"/>
</dbReference>
<proteinExistence type="predicted"/>
<dbReference type="NCBIfam" id="TIGR02115">
    <property type="entry name" value="potass_kdpF"/>
    <property type="match status" value="1"/>
</dbReference>